<dbReference type="InterPro" id="IPR015943">
    <property type="entry name" value="WD40/YVTN_repeat-like_dom_sf"/>
</dbReference>
<evidence type="ECO:0000256" key="5">
    <source>
        <dbReference type="SAM" id="SignalP"/>
    </source>
</evidence>
<gene>
    <name evidence="4" type="primary">bamB</name>
    <name evidence="7" type="ORF">C8D86_10856</name>
</gene>
<evidence type="ECO:0000256" key="3">
    <source>
        <dbReference type="ARBA" id="ARBA00023237"/>
    </source>
</evidence>
<evidence type="ECO:0000256" key="2">
    <source>
        <dbReference type="ARBA" id="ARBA00023136"/>
    </source>
</evidence>
<keyword evidence="2 4" id="KW-0472">Membrane</keyword>
<dbReference type="PANTHER" id="PTHR34512:SF30">
    <property type="entry name" value="OUTER MEMBRANE PROTEIN ASSEMBLY FACTOR BAMB"/>
    <property type="match status" value="1"/>
</dbReference>
<keyword evidence="1 4" id="KW-0732">Signal</keyword>
<dbReference type="PROSITE" id="PS51257">
    <property type="entry name" value="PROKAR_LIPOPROTEIN"/>
    <property type="match status" value="1"/>
</dbReference>
<comment type="subcellular location">
    <subcellularLocation>
        <location evidence="4">Cell outer membrane</location>
        <topology evidence="4">Lipid-anchor</topology>
    </subcellularLocation>
</comment>
<feature type="domain" description="Pyrrolo-quinoline quinone repeat" evidence="6">
    <location>
        <begin position="79"/>
        <end position="310"/>
    </location>
</feature>
<dbReference type="GO" id="GO:0043165">
    <property type="term" value="P:Gram-negative-bacterium-type cell outer membrane assembly"/>
    <property type="evidence" value="ECO:0007669"/>
    <property type="project" value="UniProtKB-UniRule"/>
</dbReference>
<dbReference type="InterPro" id="IPR018391">
    <property type="entry name" value="PQQ_b-propeller_rpt"/>
</dbReference>
<feature type="chain" id="PRO_5017095298" description="Outer membrane protein assembly factor BamB" evidence="5">
    <location>
        <begin position="21"/>
        <end position="382"/>
    </location>
</feature>
<evidence type="ECO:0000259" key="6">
    <source>
        <dbReference type="Pfam" id="PF13360"/>
    </source>
</evidence>
<comment type="function">
    <text evidence="4">Part of the outer membrane protein assembly complex, which is involved in assembly and insertion of beta-barrel proteins into the outer membrane.</text>
</comment>
<feature type="signal peptide" evidence="5">
    <location>
        <begin position="1"/>
        <end position="20"/>
    </location>
</feature>
<dbReference type="Pfam" id="PF13360">
    <property type="entry name" value="PQQ_2"/>
    <property type="match status" value="1"/>
</dbReference>
<proteinExistence type="inferred from homology"/>
<evidence type="ECO:0000256" key="4">
    <source>
        <dbReference type="HAMAP-Rule" id="MF_00923"/>
    </source>
</evidence>
<dbReference type="Gene3D" id="2.130.10.10">
    <property type="entry name" value="YVTN repeat-like/Quinoprotein amine dehydrogenase"/>
    <property type="match status" value="1"/>
</dbReference>
<dbReference type="InterPro" id="IPR017687">
    <property type="entry name" value="BamB"/>
</dbReference>
<dbReference type="GO" id="GO:0009279">
    <property type="term" value="C:cell outer membrane"/>
    <property type="evidence" value="ECO:0007669"/>
    <property type="project" value="UniProtKB-SubCell"/>
</dbReference>
<dbReference type="NCBIfam" id="TIGR03300">
    <property type="entry name" value="assembly_YfgL"/>
    <property type="match status" value="1"/>
</dbReference>
<dbReference type="SUPFAM" id="SSF50998">
    <property type="entry name" value="Quinoprotein alcohol dehydrogenase-like"/>
    <property type="match status" value="1"/>
</dbReference>
<keyword evidence="3 4" id="KW-0998">Cell outer membrane</keyword>
<keyword evidence="4" id="KW-0449">Lipoprotein</keyword>
<organism evidence="7 8">
    <name type="scientific">Aquicella lusitana</name>
    <dbReference type="NCBI Taxonomy" id="254246"/>
    <lineage>
        <taxon>Bacteria</taxon>
        <taxon>Pseudomonadati</taxon>
        <taxon>Pseudomonadota</taxon>
        <taxon>Gammaproteobacteria</taxon>
        <taxon>Legionellales</taxon>
        <taxon>Coxiellaceae</taxon>
        <taxon>Aquicella</taxon>
    </lineage>
</organism>
<evidence type="ECO:0000313" key="8">
    <source>
        <dbReference type="Proteomes" id="UP000254720"/>
    </source>
</evidence>
<comment type="subunit">
    <text evidence="4">Part of the Bam complex.</text>
</comment>
<keyword evidence="8" id="KW-1185">Reference proteome</keyword>
<dbReference type="AlphaFoldDB" id="A0A370GS93"/>
<comment type="similarity">
    <text evidence="4">Belongs to the BamB family.</text>
</comment>
<accession>A0A370GS93</accession>
<dbReference type="PANTHER" id="PTHR34512">
    <property type="entry name" value="CELL SURFACE PROTEIN"/>
    <property type="match status" value="1"/>
</dbReference>
<protein>
    <recommendedName>
        <fullName evidence="4">Outer membrane protein assembly factor BamB</fullName>
    </recommendedName>
</protein>
<dbReference type="HAMAP" id="MF_00923">
    <property type="entry name" value="OM_assembly_BamB"/>
    <property type="match status" value="1"/>
</dbReference>
<reference evidence="7 8" key="1">
    <citation type="submission" date="2018-07" db="EMBL/GenBank/DDBJ databases">
        <title>Genomic Encyclopedia of Type Strains, Phase IV (KMG-IV): sequencing the most valuable type-strain genomes for metagenomic binning, comparative biology and taxonomic classification.</title>
        <authorList>
            <person name="Goeker M."/>
        </authorList>
    </citation>
    <scope>NUCLEOTIDE SEQUENCE [LARGE SCALE GENOMIC DNA]</scope>
    <source>
        <strain evidence="7 8">DSM 16500</strain>
    </source>
</reference>
<comment type="caution">
    <text evidence="7">The sequence shown here is derived from an EMBL/GenBank/DDBJ whole genome shotgun (WGS) entry which is preliminary data.</text>
</comment>
<dbReference type="Proteomes" id="UP000254720">
    <property type="component" value="Unassembled WGS sequence"/>
</dbReference>
<dbReference type="SMART" id="SM00564">
    <property type="entry name" value="PQQ"/>
    <property type="match status" value="7"/>
</dbReference>
<dbReference type="OrthoDB" id="5173551at2"/>
<dbReference type="EMBL" id="QQAX01000008">
    <property type="protein sequence ID" value="RDI44803.1"/>
    <property type="molecule type" value="Genomic_DNA"/>
</dbReference>
<keyword evidence="4" id="KW-0564">Palmitate</keyword>
<evidence type="ECO:0000313" key="7">
    <source>
        <dbReference type="EMBL" id="RDI44803.1"/>
    </source>
</evidence>
<dbReference type="GO" id="GO:0051205">
    <property type="term" value="P:protein insertion into membrane"/>
    <property type="evidence" value="ECO:0007669"/>
    <property type="project" value="UniProtKB-UniRule"/>
</dbReference>
<dbReference type="InterPro" id="IPR002372">
    <property type="entry name" value="PQQ_rpt_dom"/>
</dbReference>
<name>A0A370GS93_9COXI</name>
<dbReference type="InterPro" id="IPR011047">
    <property type="entry name" value="Quinoprotein_ADH-like_sf"/>
</dbReference>
<dbReference type="RefSeq" id="WP_114834149.1">
    <property type="nucleotide sequence ID" value="NZ_LR699114.1"/>
</dbReference>
<sequence length="382" mass="41760">MRNLSIKNFLLIALMFFLTACSGFFDKDNTPDPKPLSHFTPEIKPVRLWSARAGSGIGDDYLKMSPGIGETAIFTASASGAVTSIDKTSGRKNWQVYTRYPLTTGPGVGNGIIVVGSRQGDVIALQQANGQERWRTTVPGAIFATPAVDRDMVIIKTIDGYTRALSATDGSERWSFQQVEPNLILRGSSAPLIQDRSVIVGYANGNLAKLTLGDGQLLWMQPIAIPEGAFAIQRMIDIDADPVVFEHRIYAATYQGKIASLDWGSGRTLWTHDISSYTGMTADANAIYISDAKSYIWSFNAESGGVNWRQTDLEHRGVTGPATLRNYIIVGDSKGFLHWLDKRDGRFVARDYVGAMNAAPIVENNVLYVLTNSGYLVAYTLS</sequence>
<evidence type="ECO:0000256" key="1">
    <source>
        <dbReference type="ARBA" id="ARBA00022729"/>
    </source>
</evidence>